<evidence type="ECO:0000313" key="3">
    <source>
        <dbReference type="Proteomes" id="UP000772181"/>
    </source>
</evidence>
<organism evidence="2 3">
    <name type="scientific">Tectimicrobiota bacterium</name>
    <dbReference type="NCBI Taxonomy" id="2528274"/>
    <lineage>
        <taxon>Bacteria</taxon>
        <taxon>Pseudomonadati</taxon>
        <taxon>Nitrospinota/Tectimicrobiota group</taxon>
        <taxon>Candidatus Tectimicrobiota</taxon>
    </lineage>
</organism>
<sequence length="151" mass="17693">MGIASNEGRTREQDQNTEPTNCQTIAQKETIRLWKLPKDRLEVNKTCLDLAGDLTAGILLNRIILWHIASRHRSRQSVMINNKQWIARTRMDWWGDCRISPRQFDRAITILEKLKIVETAVFRYEGNPTKHIAINWERCLELLRRSLKSGL</sequence>
<dbReference type="AlphaFoldDB" id="A0A933LQ99"/>
<gene>
    <name evidence="2" type="ORF">HY730_06245</name>
</gene>
<proteinExistence type="predicted"/>
<protein>
    <submittedName>
        <fullName evidence="2">Uncharacterized protein</fullName>
    </submittedName>
</protein>
<dbReference type="Proteomes" id="UP000772181">
    <property type="component" value="Unassembled WGS sequence"/>
</dbReference>
<reference evidence="2" key="1">
    <citation type="submission" date="2020-07" db="EMBL/GenBank/DDBJ databases">
        <title>Huge and variable diversity of episymbiotic CPR bacteria and DPANN archaea in groundwater ecosystems.</title>
        <authorList>
            <person name="He C.Y."/>
            <person name="Keren R."/>
            <person name="Whittaker M."/>
            <person name="Farag I.F."/>
            <person name="Doudna J."/>
            <person name="Cate J.H.D."/>
            <person name="Banfield J.F."/>
        </authorList>
    </citation>
    <scope>NUCLEOTIDE SEQUENCE</scope>
    <source>
        <strain evidence="2">NC_groundwater_1482_Ag_S-0.65um_47_24</strain>
    </source>
</reference>
<dbReference type="EMBL" id="JACQWF010000277">
    <property type="protein sequence ID" value="MBI4595963.1"/>
    <property type="molecule type" value="Genomic_DNA"/>
</dbReference>
<evidence type="ECO:0000313" key="2">
    <source>
        <dbReference type="EMBL" id="MBI4595963.1"/>
    </source>
</evidence>
<accession>A0A933LQ99</accession>
<name>A0A933LQ99_UNCTE</name>
<comment type="caution">
    <text evidence="2">The sequence shown here is derived from an EMBL/GenBank/DDBJ whole genome shotgun (WGS) entry which is preliminary data.</text>
</comment>
<evidence type="ECO:0000256" key="1">
    <source>
        <dbReference type="SAM" id="MobiDB-lite"/>
    </source>
</evidence>
<feature type="region of interest" description="Disordered" evidence="1">
    <location>
        <begin position="1"/>
        <end position="21"/>
    </location>
</feature>